<proteinExistence type="predicted"/>
<dbReference type="AlphaFoldDB" id="A0AAV0YTW7"/>
<keyword evidence="2" id="KW-1185">Reference proteome</keyword>
<protein>
    <submittedName>
        <fullName evidence="1">Uncharacterized protein</fullName>
    </submittedName>
</protein>
<organism evidence="1 2">
    <name type="scientific">Vicia faba</name>
    <name type="common">Broad bean</name>
    <name type="synonym">Faba vulgaris</name>
    <dbReference type="NCBI Taxonomy" id="3906"/>
    <lineage>
        <taxon>Eukaryota</taxon>
        <taxon>Viridiplantae</taxon>
        <taxon>Streptophyta</taxon>
        <taxon>Embryophyta</taxon>
        <taxon>Tracheophyta</taxon>
        <taxon>Spermatophyta</taxon>
        <taxon>Magnoliopsida</taxon>
        <taxon>eudicotyledons</taxon>
        <taxon>Gunneridae</taxon>
        <taxon>Pentapetalae</taxon>
        <taxon>rosids</taxon>
        <taxon>fabids</taxon>
        <taxon>Fabales</taxon>
        <taxon>Fabaceae</taxon>
        <taxon>Papilionoideae</taxon>
        <taxon>50 kb inversion clade</taxon>
        <taxon>NPAAA clade</taxon>
        <taxon>Hologalegina</taxon>
        <taxon>IRL clade</taxon>
        <taxon>Fabeae</taxon>
        <taxon>Vicia</taxon>
    </lineage>
</organism>
<dbReference type="Proteomes" id="UP001157006">
    <property type="component" value="Chromosome 1L"/>
</dbReference>
<dbReference type="EMBL" id="OX451736">
    <property type="protein sequence ID" value="CAI8589289.1"/>
    <property type="molecule type" value="Genomic_DNA"/>
</dbReference>
<name>A0AAV0YTW7_VICFA</name>
<sequence>MGRINSCNLMNLYSDGMVQSTRGGMRVYGKLDRALCNDVWKLLFLNLKVKKVLTRVDFSYHHLIVITLQNDDDKRDKNYDFKFECAWVLEESYEVLTEAWKDEGNLISKLEEVERNARKWNYHTIRSLAQKKNNISNQICGVQKINQAHNWHAGLNKLEIKLQIELDKVLHQEELMSYQRSKMDRLIEGDRNTRFLFLKALSRRQRKNINMIKDIVGAWIEDLVLIKNQFNECFQTIYTPDVEVVDWHQTTMFSLFLRRSGLSSFMKV</sequence>
<gene>
    <name evidence="1" type="ORF">VFH_I386800</name>
</gene>
<evidence type="ECO:0000313" key="2">
    <source>
        <dbReference type="Proteomes" id="UP001157006"/>
    </source>
</evidence>
<accession>A0AAV0YTW7</accession>
<evidence type="ECO:0000313" key="1">
    <source>
        <dbReference type="EMBL" id="CAI8589289.1"/>
    </source>
</evidence>
<reference evidence="1 2" key="1">
    <citation type="submission" date="2023-01" db="EMBL/GenBank/DDBJ databases">
        <authorList>
            <person name="Kreplak J."/>
        </authorList>
    </citation>
    <scope>NUCLEOTIDE SEQUENCE [LARGE SCALE GENOMIC DNA]</scope>
</reference>